<accession>A0A167TA24</accession>
<organism evidence="1 3">
    <name type="scientific">Athelia psychrophila</name>
    <dbReference type="NCBI Taxonomy" id="1759441"/>
    <lineage>
        <taxon>Eukaryota</taxon>
        <taxon>Fungi</taxon>
        <taxon>Dikarya</taxon>
        <taxon>Basidiomycota</taxon>
        <taxon>Agaricomycotina</taxon>
        <taxon>Agaricomycetes</taxon>
        <taxon>Agaricomycetidae</taxon>
        <taxon>Atheliales</taxon>
        <taxon>Atheliaceae</taxon>
        <taxon>Athelia</taxon>
    </lineage>
</organism>
<evidence type="ECO:0000313" key="2">
    <source>
        <dbReference type="EMBL" id="KZP02727.1"/>
    </source>
</evidence>
<name>A0A167TA24_9AGAM</name>
<sequence>MSLHSGYYLIKHQRSNKNVSRDRVEDKSLNPKRVLVLPDSTVNSDDPVVSHIMMRRYLCLITRV</sequence>
<dbReference type="EMBL" id="KV418347">
    <property type="protein sequence ID" value="KZP02727.1"/>
    <property type="molecule type" value="Genomic_DNA"/>
</dbReference>
<dbReference type="GO" id="GO:0004867">
    <property type="term" value="F:serine-type endopeptidase inhibitor activity"/>
    <property type="evidence" value="ECO:0007669"/>
    <property type="project" value="InterPro"/>
</dbReference>
<evidence type="ECO:0000313" key="1">
    <source>
        <dbReference type="EMBL" id="KZP02718.1"/>
    </source>
</evidence>
<proteinExistence type="predicted"/>
<protein>
    <submittedName>
        <fullName evidence="1">Uncharacterized protein</fullName>
    </submittedName>
</protein>
<dbReference type="Gene3D" id="2.80.10.50">
    <property type="match status" value="1"/>
</dbReference>
<dbReference type="EMBL" id="KV418348">
    <property type="protein sequence ID" value="KZP02718.1"/>
    <property type="molecule type" value="Genomic_DNA"/>
</dbReference>
<dbReference type="Proteomes" id="UP000076532">
    <property type="component" value="Unassembled WGS sequence"/>
</dbReference>
<gene>
    <name evidence="2" type="ORF">FIBSPDRAFT_569464</name>
    <name evidence="1" type="ORF">FIBSPDRAFT_569473</name>
</gene>
<reference evidence="1 3" key="1">
    <citation type="journal article" date="2016" name="Mol. Biol. Evol.">
        <title>Comparative Genomics of Early-Diverging Mushroom-Forming Fungi Provides Insights into the Origins of Lignocellulose Decay Capabilities.</title>
        <authorList>
            <person name="Nagy L.G."/>
            <person name="Riley R."/>
            <person name="Tritt A."/>
            <person name="Adam C."/>
            <person name="Daum C."/>
            <person name="Floudas D."/>
            <person name="Sun H."/>
            <person name="Yadav J.S."/>
            <person name="Pangilinan J."/>
            <person name="Larsson K.H."/>
            <person name="Matsuura K."/>
            <person name="Barry K."/>
            <person name="Labutti K."/>
            <person name="Kuo R."/>
            <person name="Ohm R.A."/>
            <person name="Bhattacharya S.S."/>
            <person name="Shirouzu T."/>
            <person name="Yoshinaga Y."/>
            <person name="Martin F.M."/>
            <person name="Grigoriev I.V."/>
            <person name="Hibbett D.S."/>
        </authorList>
    </citation>
    <scope>NUCLEOTIDE SEQUENCE [LARGE SCALE GENOMIC DNA]</scope>
    <source>
        <strain evidence="1 3">CBS 109695</strain>
    </source>
</reference>
<evidence type="ECO:0000313" key="3">
    <source>
        <dbReference type="Proteomes" id="UP000076532"/>
    </source>
</evidence>
<dbReference type="Pfam" id="PF16850">
    <property type="entry name" value="Inhibitor_I66"/>
    <property type="match status" value="1"/>
</dbReference>
<dbReference type="OrthoDB" id="3439489at2759"/>
<dbReference type="InterPro" id="IPR031755">
    <property type="entry name" value="Inhibitor_I66"/>
</dbReference>
<keyword evidence="3" id="KW-1185">Reference proteome</keyword>
<dbReference type="AlphaFoldDB" id="A0A167TA24"/>